<dbReference type="Proteomes" id="UP000019149">
    <property type="component" value="Unassembled WGS sequence"/>
</dbReference>
<dbReference type="EMBL" id="APAU02000177">
    <property type="protein sequence ID" value="EUB55199.1"/>
    <property type="molecule type" value="Genomic_DNA"/>
</dbReference>
<accession>W6UP49</accession>
<dbReference type="GeneID" id="36345655"/>
<dbReference type="CTD" id="36345655"/>
<proteinExistence type="predicted"/>
<sequence length="49" mass="5338">MAAAESLRHGHGVHIMLMIGLTTVTPVSGGEWLVFVECLFTRLENSGRI</sequence>
<name>W6UP49_ECHGR</name>
<evidence type="ECO:0000313" key="1">
    <source>
        <dbReference type="EMBL" id="EUB55199.1"/>
    </source>
</evidence>
<dbReference type="AlphaFoldDB" id="W6UP49"/>
<reference evidence="1 2" key="1">
    <citation type="journal article" date="2013" name="Nat. Genet.">
        <title>The genome of the hydatid tapeworm Echinococcus granulosus.</title>
        <authorList>
            <person name="Zheng H."/>
            <person name="Zhang W."/>
            <person name="Zhang L."/>
            <person name="Zhang Z."/>
            <person name="Li J."/>
            <person name="Lu G."/>
            <person name="Zhu Y."/>
            <person name="Wang Y."/>
            <person name="Huang Y."/>
            <person name="Liu J."/>
            <person name="Kang H."/>
            <person name="Chen J."/>
            <person name="Wang L."/>
            <person name="Chen A."/>
            <person name="Yu S."/>
            <person name="Gao Z."/>
            <person name="Jin L."/>
            <person name="Gu W."/>
            <person name="Wang Z."/>
            <person name="Zhao L."/>
            <person name="Shi B."/>
            <person name="Wen H."/>
            <person name="Lin R."/>
            <person name="Jones M.K."/>
            <person name="Brejova B."/>
            <person name="Vinar T."/>
            <person name="Zhao G."/>
            <person name="McManus D.P."/>
            <person name="Chen Z."/>
            <person name="Zhou Y."/>
            <person name="Wang S."/>
        </authorList>
    </citation>
    <scope>NUCLEOTIDE SEQUENCE [LARGE SCALE GENOMIC DNA]</scope>
</reference>
<dbReference type="KEGG" id="egl:EGR_09940"/>
<keyword evidence="2" id="KW-1185">Reference proteome</keyword>
<organism evidence="1 2">
    <name type="scientific">Echinococcus granulosus</name>
    <name type="common">Hydatid tapeworm</name>
    <dbReference type="NCBI Taxonomy" id="6210"/>
    <lineage>
        <taxon>Eukaryota</taxon>
        <taxon>Metazoa</taxon>
        <taxon>Spiralia</taxon>
        <taxon>Lophotrochozoa</taxon>
        <taxon>Platyhelminthes</taxon>
        <taxon>Cestoda</taxon>
        <taxon>Eucestoda</taxon>
        <taxon>Cyclophyllidea</taxon>
        <taxon>Taeniidae</taxon>
        <taxon>Echinococcus</taxon>
        <taxon>Echinococcus granulosus group</taxon>
    </lineage>
</organism>
<evidence type="ECO:0000313" key="2">
    <source>
        <dbReference type="Proteomes" id="UP000019149"/>
    </source>
</evidence>
<comment type="caution">
    <text evidence="1">The sequence shown here is derived from an EMBL/GenBank/DDBJ whole genome shotgun (WGS) entry which is preliminary data.</text>
</comment>
<dbReference type="RefSeq" id="XP_024346395.1">
    <property type="nucleotide sequence ID" value="XM_024499189.1"/>
</dbReference>
<gene>
    <name evidence="1" type="ORF">EGR_09940</name>
</gene>
<protein>
    <submittedName>
        <fullName evidence="1">Uncharacterized protein</fullName>
    </submittedName>
</protein>